<keyword evidence="12" id="KW-0229">DNA integration</keyword>
<dbReference type="GO" id="GO:0006338">
    <property type="term" value="P:chromatin remodeling"/>
    <property type="evidence" value="ECO:0007669"/>
    <property type="project" value="UniProtKB-ARBA"/>
</dbReference>
<dbReference type="InterPro" id="IPR023780">
    <property type="entry name" value="Chromo_domain"/>
</dbReference>
<evidence type="ECO:0008006" key="27">
    <source>
        <dbReference type="Google" id="ProtNLM"/>
    </source>
</evidence>
<keyword evidence="8" id="KW-0255">Endonuclease</keyword>
<dbReference type="GO" id="GO:0006508">
    <property type="term" value="P:proteolysis"/>
    <property type="evidence" value="ECO:0007669"/>
    <property type="project" value="UniProtKB-KW"/>
</dbReference>
<dbReference type="InterPro" id="IPR012337">
    <property type="entry name" value="RNaseH-like_sf"/>
</dbReference>
<dbReference type="Gene3D" id="3.10.10.10">
    <property type="entry name" value="HIV Type 1 Reverse Transcriptase, subunit A, domain 1"/>
    <property type="match status" value="1"/>
</dbReference>
<evidence type="ECO:0000256" key="14">
    <source>
        <dbReference type="ARBA" id="ARBA00022932"/>
    </source>
</evidence>
<keyword evidence="9" id="KW-0378">Hydrolase</keyword>
<protein>
    <recommendedName>
        <fullName evidence="27">Reverse transcriptase</fullName>
    </recommendedName>
</protein>
<evidence type="ECO:0000256" key="2">
    <source>
        <dbReference type="ARBA" id="ARBA00022670"/>
    </source>
</evidence>
<dbReference type="SMART" id="SM00343">
    <property type="entry name" value="ZnF_C2HC"/>
    <property type="match status" value="1"/>
</dbReference>
<dbReference type="Pfam" id="PF17921">
    <property type="entry name" value="Integrase_H2C2"/>
    <property type="match status" value="1"/>
</dbReference>
<dbReference type="Pfam" id="PF00385">
    <property type="entry name" value="Chromo"/>
    <property type="match status" value="1"/>
</dbReference>
<dbReference type="PROSITE" id="PS50878">
    <property type="entry name" value="RT_POL"/>
    <property type="match status" value="1"/>
</dbReference>
<dbReference type="InterPro" id="IPR041588">
    <property type="entry name" value="Integrase_H2C2"/>
</dbReference>
<comment type="caution">
    <text evidence="25">The sequence shown here is derived from an EMBL/GenBank/DDBJ whole genome shotgun (WGS) entry which is preliminary data.</text>
</comment>
<dbReference type="GO" id="GO:0003723">
    <property type="term" value="F:RNA binding"/>
    <property type="evidence" value="ECO:0007669"/>
    <property type="project" value="UniProtKB-KW"/>
</dbReference>
<dbReference type="GO" id="GO:0006310">
    <property type="term" value="P:DNA recombination"/>
    <property type="evidence" value="ECO:0007669"/>
    <property type="project" value="UniProtKB-KW"/>
</dbReference>
<evidence type="ECO:0000256" key="16">
    <source>
        <dbReference type="ARBA" id="ARBA00023172"/>
    </source>
</evidence>
<proteinExistence type="predicted"/>
<evidence type="ECO:0000256" key="10">
    <source>
        <dbReference type="ARBA" id="ARBA00022842"/>
    </source>
</evidence>
<evidence type="ECO:0000256" key="8">
    <source>
        <dbReference type="ARBA" id="ARBA00022759"/>
    </source>
</evidence>
<keyword evidence="3" id="KW-0808">Transferase</keyword>
<dbReference type="Pfam" id="PF00665">
    <property type="entry name" value="rve"/>
    <property type="match status" value="1"/>
</dbReference>
<dbReference type="Gene3D" id="2.40.50.40">
    <property type="match status" value="1"/>
</dbReference>
<dbReference type="InterPro" id="IPR043502">
    <property type="entry name" value="DNA/RNA_pol_sf"/>
</dbReference>
<evidence type="ECO:0000259" key="22">
    <source>
        <dbReference type="PROSITE" id="PS50158"/>
    </source>
</evidence>
<dbReference type="PROSITE" id="PS50994">
    <property type="entry name" value="INTEGRASE"/>
    <property type="match status" value="1"/>
</dbReference>
<evidence type="ECO:0000256" key="20">
    <source>
        <dbReference type="SAM" id="MobiDB-lite"/>
    </source>
</evidence>
<dbReference type="GO" id="GO:0015074">
    <property type="term" value="P:DNA integration"/>
    <property type="evidence" value="ECO:0007669"/>
    <property type="project" value="UniProtKB-KW"/>
</dbReference>
<dbReference type="CDD" id="cd09274">
    <property type="entry name" value="RNase_HI_RT_Ty3"/>
    <property type="match status" value="1"/>
</dbReference>
<dbReference type="PROSITE" id="PS50158">
    <property type="entry name" value="ZF_CCHC"/>
    <property type="match status" value="1"/>
</dbReference>
<keyword evidence="14" id="KW-0239">DNA-directed DNA polymerase</keyword>
<feature type="domain" description="CCHC-type" evidence="22">
    <location>
        <begin position="380"/>
        <end position="395"/>
    </location>
</feature>
<dbReference type="GO" id="GO:0004519">
    <property type="term" value="F:endonuclease activity"/>
    <property type="evidence" value="ECO:0007669"/>
    <property type="project" value="UniProtKB-KW"/>
</dbReference>
<keyword evidence="11" id="KW-0694">RNA-binding</keyword>
<dbReference type="InterPro" id="IPR016197">
    <property type="entry name" value="Chromo-like_dom_sf"/>
</dbReference>
<feature type="coiled-coil region" evidence="19">
    <location>
        <begin position="25"/>
        <end position="66"/>
    </location>
</feature>
<dbReference type="SUPFAM" id="SSF54160">
    <property type="entry name" value="Chromo domain-like"/>
    <property type="match status" value="1"/>
</dbReference>
<dbReference type="GO" id="GO:0003677">
    <property type="term" value="F:DNA binding"/>
    <property type="evidence" value="ECO:0007669"/>
    <property type="project" value="UniProtKB-KW"/>
</dbReference>
<evidence type="ECO:0000259" key="24">
    <source>
        <dbReference type="PROSITE" id="PS50994"/>
    </source>
</evidence>
<keyword evidence="13" id="KW-0695">RNA-directed DNA polymerase</keyword>
<feature type="compositionally biased region" description="Basic and acidic residues" evidence="20">
    <location>
        <begin position="141"/>
        <end position="152"/>
    </location>
</feature>
<dbReference type="Gene3D" id="2.40.70.10">
    <property type="entry name" value="Acid Proteases"/>
    <property type="match status" value="1"/>
</dbReference>
<dbReference type="PANTHER" id="PTHR37984">
    <property type="entry name" value="PROTEIN CBG26694"/>
    <property type="match status" value="1"/>
</dbReference>
<evidence type="ECO:0000256" key="13">
    <source>
        <dbReference type="ARBA" id="ARBA00022918"/>
    </source>
</evidence>
<dbReference type="Gene3D" id="1.10.340.70">
    <property type="match status" value="1"/>
</dbReference>
<evidence type="ECO:0000256" key="7">
    <source>
        <dbReference type="ARBA" id="ARBA00022750"/>
    </source>
</evidence>
<dbReference type="Pfam" id="PF24626">
    <property type="entry name" value="SH3_Tf2-1"/>
    <property type="match status" value="1"/>
</dbReference>
<feature type="region of interest" description="Disordered" evidence="20">
    <location>
        <begin position="328"/>
        <end position="358"/>
    </location>
</feature>
<dbReference type="InterPro" id="IPR043128">
    <property type="entry name" value="Rev_trsase/Diguanyl_cyclase"/>
</dbReference>
<keyword evidence="7" id="KW-0064">Aspartyl protease</keyword>
<evidence type="ECO:0000256" key="1">
    <source>
        <dbReference type="ARBA" id="ARBA00011353"/>
    </source>
</evidence>
<feature type="domain" description="Integrase catalytic" evidence="24">
    <location>
        <begin position="1298"/>
        <end position="1460"/>
    </location>
</feature>
<dbReference type="InterPro" id="IPR001584">
    <property type="entry name" value="Integrase_cat-core"/>
</dbReference>
<organism evidence="25 26">
    <name type="scientific">Penicillium frequentans</name>
    <dbReference type="NCBI Taxonomy" id="3151616"/>
    <lineage>
        <taxon>Eukaryota</taxon>
        <taxon>Fungi</taxon>
        <taxon>Dikarya</taxon>
        <taxon>Ascomycota</taxon>
        <taxon>Pezizomycotina</taxon>
        <taxon>Eurotiomycetes</taxon>
        <taxon>Eurotiomycetidae</taxon>
        <taxon>Eurotiales</taxon>
        <taxon>Aspergillaceae</taxon>
        <taxon>Penicillium</taxon>
    </lineage>
</organism>
<dbReference type="PANTHER" id="PTHR37984:SF5">
    <property type="entry name" value="PROTEIN NYNRIN-LIKE"/>
    <property type="match status" value="1"/>
</dbReference>
<dbReference type="PROSITE" id="PS50013">
    <property type="entry name" value="CHROMO_2"/>
    <property type="match status" value="1"/>
</dbReference>
<evidence type="ECO:0000256" key="5">
    <source>
        <dbReference type="ARBA" id="ARBA00022722"/>
    </source>
</evidence>
<dbReference type="Proteomes" id="UP001220324">
    <property type="component" value="Unassembled WGS sequence"/>
</dbReference>
<keyword evidence="18" id="KW-0862">Zinc</keyword>
<dbReference type="Pfam" id="PF17919">
    <property type="entry name" value="RT_RNaseH_2"/>
    <property type="match status" value="1"/>
</dbReference>
<dbReference type="Pfam" id="PF00098">
    <property type="entry name" value="zf-CCHC"/>
    <property type="match status" value="1"/>
</dbReference>
<dbReference type="InterPro" id="IPR041577">
    <property type="entry name" value="RT_RNaseH_2"/>
</dbReference>
<evidence type="ECO:0000256" key="3">
    <source>
        <dbReference type="ARBA" id="ARBA00022679"/>
    </source>
</evidence>
<evidence type="ECO:0000256" key="6">
    <source>
        <dbReference type="ARBA" id="ARBA00022723"/>
    </source>
</evidence>
<evidence type="ECO:0000256" key="19">
    <source>
        <dbReference type="SAM" id="Coils"/>
    </source>
</evidence>
<dbReference type="Pfam" id="PF00078">
    <property type="entry name" value="RVT_1"/>
    <property type="match status" value="1"/>
</dbReference>
<evidence type="ECO:0000256" key="18">
    <source>
        <dbReference type="PROSITE-ProRule" id="PRU00047"/>
    </source>
</evidence>
<evidence type="ECO:0000256" key="11">
    <source>
        <dbReference type="ARBA" id="ARBA00022884"/>
    </source>
</evidence>
<keyword evidence="10" id="KW-0460">Magnesium</keyword>
<evidence type="ECO:0000256" key="4">
    <source>
        <dbReference type="ARBA" id="ARBA00022695"/>
    </source>
</evidence>
<evidence type="ECO:0000256" key="9">
    <source>
        <dbReference type="ARBA" id="ARBA00022801"/>
    </source>
</evidence>
<dbReference type="CDD" id="cd00303">
    <property type="entry name" value="retropepsin_like"/>
    <property type="match status" value="1"/>
</dbReference>
<dbReference type="InterPro" id="IPR000477">
    <property type="entry name" value="RT_dom"/>
</dbReference>
<dbReference type="SUPFAM" id="SSF56672">
    <property type="entry name" value="DNA/RNA polymerases"/>
    <property type="match status" value="1"/>
</dbReference>
<dbReference type="SUPFAM" id="SSF53098">
    <property type="entry name" value="Ribonuclease H-like"/>
    <property type="match status" value="1"/>
</dbReference>
<dbReference type="InterPro" id="IPR056924">
    <property type="entry name" value="SH3_Tf2-1"/>
</dbReference>
<name>A0AAD6CY59_9EURO</name>
<dbReference type="InterPro" id="IPR036875">
    <property type="entry name" value="Znf_CCHC_sf"/>
</dbReference>
<evidence type="ECO:0000259" key="23">
    <source>
        <dbReference type="PROSITE" id="PS50878"/>
    </source>
</evidence>
<keyword evidence="5" id="KW-0540">Nuclease</keyword>
<keyword evidence="18" id="KW-0863">Zinc-finger</keyword>
<accession>A0AAD6CY59</accession>
<dbReference type="GO" id="GO:0003887">
    <property type="term" value="F:DNA-directed DNA polymerase activity"/>
    <property type="evidence" value="ECO:0007669"/>
    <property type="project" value="UniProtKB-KW"/>
</dbReference>
<evidence type="ECO:0000259" key="21">
    <source>
        <dbReference type="PROSITE" id="PS50013"/>
    </source>
</evidence>
<feature type="region of interest" description="Disordered" evidence="20">
    <location>
        <begin position="127"/>
        <end position="152"/>
    </location>
</feature>
<dbReference type="FunFam" id="3.30.420.10:FF:000032">
    <property type="entry name" value="Retrovirus-related Pol polyprotein from transposon 297-like Protein"/>
    <property type="match status" value="1"/>
</dbReference>
<keyword evidence="2" id="KW-0645">Protease</keyword>
<dbReference type="InterPro" id="IPR050951">
    <property type="entry name" value="Retrovirus_Pol_polyprotein"/>
</dbReference>
<feature type="domain" description="Reverse transcriptase" evidence="23">
    <location>
        <begin position="748"/>
        <end position="927"/>
    </location>
</feature>
<keyword evidence="16" id="KW-0233">DNA recombination</keyword>
<evidence type="ECO:0000256" key="15">
    <source>
        <dbReference type="ARBA" id="ARBA00023125"/>
    </source>
</evidence>
<dbReference type="SMART" id="SM00298">
    <property type="entry name" value="CHROMO"/>
    <property type="match status" value="1"/>
</dbReference>
<keyword evidence="6" id="KW-0479">Metal-binding</keyword>
<dbReference type="GO" id="GO:0004190">
    <property type="term" value="F:aspartic-type endopeptidase activity"/>
    <property type="evidence" value="ECO:0007669"/>
    <property type="project" value="UniProtKB-KW"/>
</dbReference>
<feature type="region of interest" description="Disordered" evidence="20">
    <location>
        <begin position="408"/>
        <end position="430"/>
    </location>
</feature>
<keyword evidence="17" id="KW-0511">Multifunctional enzyme</keyword>
<dbReference type="InterPro" id="IPR001878">
    <property type="entry name" value="Znf_CCHC"/>
</dbReference>
<gene>
    <name evidence="25" type="ORF">N7494_005411</name>
</gene>
<evidence type="ECO:0000313" key="26">
    <source>
        <dbReference type="Proteomes" id="UP001220324"/>
    </source>
</evidence>
<sequence>MSFAEHARDHPDQWFEYCHRAYDYIESIQSDAANARERVDQAELQLQAAKIEITRLTNELAAAERDRLRDAAVLEYQKKLYDEAQQTIARTEAARMRAVELAIPMVNTVPAPALEPAAEPAIAAVMGAPPSLTPESSGSHVRSERLPDPDKFEGERKDLRRFVSQVKEKLNINRDRYPTPQSRMTYVTNRLKGVPYAQILPYIREGVCQLNDFTDILDILERAFGDPNRARNARNELYRLRQGNKEFSLFFAEFQRLAMEGEMHKEALPTMLEQAINRELKSMLLHHEPPKGDYLDLARFLQNLENRRAQYDGGQLAAPRTLTTAVRTAPKATEPNPWRQGPERVLTPPPANPDAMDLSTTRRRLSPNRQNLSRYEQNACFRCGSREHFVRDCPQADKRPLAARQMTVFPRSPPNGPRSPSLGSTPPRPLYLRPLAIPGGLGKRRQPGLSRDQALLPRVTRLSAAALNGLSVEEETRRSDLMILPVILYRKEEELPSYAMLDSGAEGKRFIDQEWARENGLALLPLTNPIQLEGFDGQEAESGPITHYVQMHIRINDHREKRACFLATQLAHYPIVLGLPWLKVHDPYIHFAEHTIEFNSDYCRRNCNTPQQSAKTRALHEIPIKTRPKSLPARPAGLEKRDIAAVSLSACAAYARKNYRMFAITTEDIEAALNLKTTAEPDPASILPEEFRDFAEVFSPKEADRLPPHRPYDHKIVLQEDKPLPFGPLYPMSRNELEVLKDWIGDNLQKGFIRPSSSPAASPVLFVKKPDGGLRFCVDYRALNAITTKDRYPLPLTKETLNNLKGMKYFTKIDIISAFNNLRIAKGQEYLTAFRTRLGLFESLVMPFGLTGAPASFQRFINDTLREYLDGFCTAYLDDILIYSRTRTEHVEHVRKVLQRLREAGLFVKLSKCEFCVHETKFLGIIIGKDAFIGFGNFYRRFIRDFSKVTAPLVKLTKKGVRFEWTPTCQLSFEALKKAFTSAPVLKPFDWSKEIILETDASDFVSAGVLSQYDDARVLHPVAFFSKKHSAAECNYEIYDKELLAIIRCFEEWRPELEGTSSPLLNRRQARWSEFLSRFTFKIIYRPGKQGAKPDALTRRSEDLPKEGDERLLHQSQTVLKKENLQVNATTRLRKRGTITTRLDLPESLEELPATTTPVRRVRFAESNLPEPPPTIKDLLTQAYTRDDTVQSILKALDNNASRHPEITLADCERKGNYLYYRNRLYVPHDDKLKAEILRQCHDKPAAGHPGRSKTYELLSREYYWPRIYQYVSDWTKNCHICRRITPAREARQGILRQLPVPERAWQDISMDFITHLPLSHGYDAILVVVDRLTKMKHFIRCKGTCNAEEVARLYTRHIWKLHGLPNTIVSDRGPQFVAQFWKHLTRRLRITNLLSTAYHPETDGQTERANAVLEQYLRAYVSYLQDDWSEWLPLAEFTANSHYSESTRVSPFYANYGFHPRIGFEPSLPNSHPAARDAEKFAARMQELTAYVRTEILSAQARYEEQTNRHRVPARRYRPGQLVWLNAKNIKTLRPQKKLDWKNLGPFRVLEVVSPHAYKLELPASMKIHPVFNVSLLQPAAENPIQEQVPEPPPPVEVEGLEEWEVEDILDSRWERRGRGGPRLKYTVKWIGYDDPTEEPAEYLAHAREIIRNFHRRYPHKPRLNGARP</sequence>
<dbReference type="GO" id="GO:0005634">
    <property type="term" value="C:nucleus"/>
    <property type="evidence" value="ECO:0007669"/>
    <property type="project" value="UniProtKB-ARBA"/>
</dbReference>
<keyword evidence="4" id="KW-0548">Nucleotidyltransferase</keyword>
<dbReference type="GO" id="GO:0008270">
    <property type="term" value="F:zinc ion binding"/>
    <property type="evidence" value="ECO:0007669"/>
    <property type="project" value="UniProtKB-KW"/>
</dbReference>
<dbReference type="CDD" id="cd01647">
    <property type="entry name" value="RT_LTR"/>
    <property type="match status" value="1"/>
</dbReference>
<dbReference type="InterPro" id="IPR000953">
    <property type="entry name" value="Chromo/chromo_shadow_dom"/>
</dbReference>
<dbReference type="Gene3D" id="3.30.70.270">
    <property type="match status" value="2"/>
</dbReference>
<dbReference type="Gene3D" id="3.30.420.10">
    <property type="entry name" value="Ribonuclease H-like superfamily/Ribonuclease H"/>
    <property type="match status" value="1"/>
</dbReference>
<reference evidence="25 26" key="1">
    <citation type="journal article" date="2023" name="IMA Fungus">
        <title>Comparative genomic study of the Penicillium genus elucidates a diverse pangenome and 15 lateral gene transfer events.</title>
        <authorList>
            <person name="Petersen C."/>
            <person name="Sorensen T."/>
            <person name="Nielsen M.R."/>
            <person name="Sondergaard T.E."/>
            <person name="Sorensen J.L."/>
            <person name="Fitzpatrick D.A."/>
            <person name="Frisvad J.C."/>
            <person name="Nielsen K.L."/>
        </authorList>
    </citation>
    <scope>NUCLEOTIDE SEQUENCE [LARGE SCALE GENOMIC DNA]</scope>
    <source>
        <strain evidence="25 26">IBT 35679</strain>
    </source>
</reference>
<keyword evidence="15" id="KW-0238">DNA-binding</keyword>
<dbReference type="EMBL" id="JAQIZZ010000004">
    <property type="protein sequence ID" value="KAJ5544132.1"/>
    <property type="molecule type" value="Genomic_DNA"/>
</dbReference>
<keyword evidence="26" id="KW-1185">Reference proteome</keyword>
<dbReference type="Gene3D" id="4.10.60.10">
    <property type="entry name" value="Zinc finger, CCHC-type"/>
    <property type="match status" value="1"/>
</dbReference>
<dbReference type="SUPFAM" id="SSF57756">
    <property type="entry name" value="Retrovirus zinc finger-like domains"/>
    <property type="match status" value="1"/>
</dbReference>
<dbReference type="InterPro" id="IPR036397">
    <property type="entry name" value="RNaseH_sf"/>
</dbReference>
<dbReference type="GO" id="GO:0003964">
    <property type="term" value="F:RNA-directed DNA polymerase activity"/>
    <property type="evidence" value="ECO:0007669"/>
    <property type="project" value="UniProtKB-KW"/>
</dbReference>
<dbReference type="FunFam" id="3.30.70.270:FF:000063">
    <property type="entry name" value="Zinc knuckle domaincontaining protein"/>
    <property type="match status" value="1"/>
</dbReference>
<dbReference type="InterPro" id="IPR021109">
    <property type="entry name" value="Peptidase_aspartic_dom_sf"/>
</dbReference>
<feature type="domain" description="Chromo" evidence="21">
    <location>
        <begin position="1605"/>
        <end position="1667"/>
    </location>
</feature>
<comment type="subunit">
    <text evidence="1">Component of the NuA4 histone acetyltransferase complex.</text>
</comment>
<evidence type="ECO:0000256" key="12">
    <source>
        <dbReference type="ARBA" id="ARBA00022908"/>
    </source>
</evidence>
<evidence type="ECO:0000313" key="25">
    <source>
        <dbReference type="EMBL" id="KAJ5544132.1"/>
    </source>
</evidence>
<evidence type="ECO:0000256" key="17">
    <source>
        <dbReference type="ARBA" id="ARBA00023268"/>
    </source>
</evidence>
<keyword evidence="19" id="KW-0175">Coiled coil</keyword>